<organism evidence="2 3">
    <name type="scientific">Halovenus salina</name>
    <dbReference type="NCBI Taxonomy" id="1510225"/>
    <lineage>
        <taxon>Archaea</taxon>
        <taxon>Methanobacteriati</taxon>
        <taxon>Methanobacteriota</taxon>
        <taxon>Stenosarchaea group</taxon>
        <taxon>Halobacteria</taxon>
        <taxon>Halobacteriales</taxon>
        <taxon>Haloarculaceae</taxon>
        <taxon>Halovenus</taxon>
    </lineage>
</organism>
<name>A0ABD5W0D0_9EURY</name>
<dbReference type="InterPro" id="IPR019546">
    <property type="entry name" value="TAT_signal_bac_arc"/>
</dbReference>
<accession>A0ABD5W0D0</accession>
<keyword evidence="1" id="KW-0472">Membrane</keyword>
<reference evidence="2 3" key="1">
    <citation type="journal article" date="2019" name="Int. J. Syst. Evol. Microbiol.">
        <title>The Global Catalogue of Microorganisms (GCM) 10K type strain sequencing project: providing services to taxonomists for standard genome sequencing and annotation.</title>
        <authorList>
            <consortium name="The Broad Institute Genomics Platform"/>
            <consortium name="The Broad Institute Genome Sequencing Center for Infectious Disease"/>
            <person name="Wu L."/>
            <person name="Ma J."/>
        </authorList>
    </citation>
    <scope>NUCLEOTIDE SEQUENCE [LARGE SCALE GENOMIC DNA]</scope>
    <source>
        <strain evidence="2 3">JCM 30072</strain>
    </source>
</reference>
<dbReference type="NCBIfam" id="TIGR01409">
    <property type="entry name" value="TAT_signal_seq"/>
    <property type="match status" value="1"/>
</dbReference>
<dbReference type="Proteomes" id="UP001596445">
    <property type="component" value="Unassembled WGS sequence"/>
</dbReference>
<keyword evidence="1" id="KW-1133">Transmembrane helix</keyword>
<dbReference type="InterPro" id="IPR006311">
    <property type="entry name" value="TAT_signal"/>
</dbReference>
<evidence type="ECO:0000313" key="3">
    <source>
        <dbReference type="Proteomes" id="UP001596445"/>
    </source>
</evidence>
<keyword evidence="3" id="KW-1185">Reference proteome</keyword>
<comment type="caution">
    <text evidence="2">The sequence shown here is derived from an EMBL/GenBank/DDBJ whole genome shotgun (WGS) entry which is preliminary data.</text>
</comment>
<sequence length="61" mass="6288">MDRYTYSPSRRGFIAGAVGVSAAGLGVGSTAGRTWANQTDASGTVEAVVRFEPAEGMGKQH</sequence>
<evidence type="ECO:0000256" key="1">
    <source>
        <dbReference type="SAM" id="Phobius"/>
    </source>
</evidence>
<protein>
    <submittedName>
        <fullName evidence="2">Twin-arginine translocation signal domain-containing protein</fullName>
    </submittedName>
</protein>
<dbReference type="EMBL" id="JBHSZI010000001">
    <property type="protein sequence ID" value="MFC7058896.1"/>
    <property type="molecule type" value="Genomic_DNA"/>
</dbReference>
<dbReference type="AlphaFoldDB" id="A0ABD5W0D0"/>
<gene>
    <name evidence="2" type="ORF">ACFQQG_12860</name>
</gene>
<dbReference type="RefSeq" id="WP_382185845.1">
    <property type="nucleotide sequence ID" value="NZ_JBHSZI010000001.1"/>
</dbReference>
<dbReference type="PROSITE" id="PS51318">
    <property type="entry name" value="TAT"/>
    <property type="match status" value="1"/>
</dbReference>
<evidence type="ECO:0000313" key="2">
    <source>
        <dbReference type="EMBL" id="MFC7058896.1"/>
    </source>
</evidence>
<keyword evidence="1" id="KW-0812">Transmembrane</keyword>
<feature type="transmembrane region" description="Helical" evidence="1">
    <location>
        <begin position="12"/>
        <end position="32"/>
    </location>
</feature>
<proteinExistence type="predicted"/>